<dbReference type="Pfam" id="PF13186">
    <property type="entry name" value="SPASM"/>
    <property type="match status" value="1"/>
</dbReference>
<evidence type="ECO:0000256" key="3">
    <source>
        <dbReference type="ARBA" id="ARBA00022723"/>
    </source>
</evidence>
<keyword evidence="3" id="KW-0479">Metal-binding</keyword>
<dbReference type="NCBIfam" id="TIGR04085">
    <property type="entry name" value="rSAM_more_4Fe4S"/>
    <property type="match status" value="1"/>
</dbReference>
<evidence type="ECO:0000256" key="5">
    <source>
        <dbReference type="ARBA" id="ARBA00023014"/>
    </source>
</evidence>
<comment type="cofactor">
    <cofactor evidence="1">
        <name>[4Fe-4S] cluster</name>
        <dbReference type="ChEBI" id="CHEBI:49883"/>
    </cofactor>
</comment>
<dbReference type="GO" id="GO:0051536">
    <property type="term" value="F:iron-sulfur cluster binding"/>
    <property type="evidence" value="ECO:0007669"/>
    <property type="project" value="UniProtKB-KW"/>
</dbReference>
<evidence type="ECO:0000256" key="1">
    <source>
        <dbReference type="ARBA" id="ARBA00001966"/>
    </source>
</evidence>
<evidence type="ECO:0000256" key="6">
    <source>
        <dbReference type="ARBA" id="ARBA00023601"/>
    </source>
</evidence>
<protein>
    <submittedName>
        <fullName evidence="8">Anaerobic sulfatase maturase</fullName>
    </submittedName>
</protein>
<dbReference type="RefSeq" id="WP_117777150.1">
    <property type="nucleotide sequence ID" value="NZ_QSBM01000003.1"/>
</dbReference>
<proteinExistence type="inferred from homology"/>
<evidence type="ECO:0000256" key="2">
    <source>
        <dbReference type="ARBA" id="ARBA00022691"/>
    </source>
</evidence>
<dbReference type="InterPro" id="IPR013785">
    <property type="entry name" value="Aldolase_TIM"/>
</dbReference>
<feature type="domain" description="Radical SAM core" evidence="7">
    <location>
        <begin position="1"/>
        <end position="238"/>
    </location>
</feature>
<reference evidence="8 9" key="1">
    <citation type="submission" date="2018-08" db="EMBL/GenBank/DDBJ databases">
        <title>A genome reference for cultivated species of the human gut microbiota.</title>
        <authorList>
            <person name="Zou Y."/>
            <person name="Xue W."/>
            <person name="Luo G."/>
        </authorList>
    </citation>
    <scope>NUCLEOTIDE SEQUENCE [LARGE SCALE GENOMIC DNA]</scope>
    <source>
        <strain evidence="8 9">AF04-15</strain>
    </source>
</reference>
<sequence length="376" mass="42976">MPPIQLLIKPASGSCNLRCKYCFYEDEMSRRSTANYGIMSFKTLEAVVEKSLAYADRSCGFTFQGGEPTLAGLEFFRELIRLEEKHNRKGVQISNAIQTNGFGLDEAWAAFFAENHFLVGISLDGNKYTHDACRVGPDGRGTFEAVMKTVALFERFCVEYNILTVVNRATAERADKIYAFYAKNHFRYQQYIACLDPMGEPARGRDYSLTPERYGDFPIRLFDLWYLDLQKGKQPYIRQFENYVALLLGYEPESCEQRGRCSIQYVVEADGSVYPCDFYVLDRYRMGSFLENTVEELEQGGRESGFVQATLEPDKECRACPYLRLCRGGCRRNRETGPDGALGKNYFCPAYKRFFAAALPRLREIAARLRADGRIS</sequence>
<keyword evidence="4" id="KW-0408">Iron</keyword>
<dbReference type="NCBIfam" id="NF010321">
    <property type="entry name" value="PRK13758.1"/>
    <property type="match status" value="1"/>
</dbReference>
<comment type="caution">
    <text evidence="8">The sequence shown here is derived from an EMBL/GenBank/DDBJ whole genome shotgun (WGS) entry which is preliminary data.</text>
</comment>
<dbReference type="EMBL" id="QSBM01000003">
    <property type="protein sequence ID" value="RGX31407.1"/>
    <property type="molecule type" value="Genomic_DNA"/>
</dbReference>
<dbReference type="InterPro" id="IPR023867">
    <property type="entry name" value="Sulphatase_maturase_rSAM"/>
</dbReference>
<dbReference type="Proteomes" id="UP000283880">
    <property type="component" value="Unassembled WGS sequence"/>
</dbReference>
<dbReference type="Gene3D" id="3.20.20.70">
    <property type="entry name" value="Aldolase class I"/>
    <property type="match status" value="1"/>
</dbReference>
<evidence type="ECO:0000313" key="9">
    <source>
        <dbReference type="Proteomes" id="UP000283880"/>
    </source>
</evidence>
<dbReference type="InterPro" id="IPR023885">
    <property type="entry name" value="4Fe4S-binding_SPASM_dom"/>
</dbReference>
<dbReference type="SFLD" id="SFLDS00029">
    <property type="entry name" value="Radical_SAM"/>
    <property type="match status" value="1"/>
</dbReference>
<dbReference type="SFLD" id="SFLDG01384">
    <property type="entry name" value="thioether_bond_formation_requi"/>
    <property type="match status" value="1"/>
</dbReference>
<evidence type="ECO:0000256" key="4">
    <source>
        <dbReference type="ARBA" id="ARBA00023004"/>
    </source>
</evidence>
<accession>A0A413FIX2</accession>
<dbReference type="InterPro" id="IPR034485">
    <property type="entry name" value="Anaerobic_Cys-type_sulfatase-m"/>
</dbReference>
<dbReference type="CDD" id="cd01335">
    <property type="entry name" value="Radical_SAM"/>
    <property type="match status" value="1"/>
</dbReference>
<dbReference type="SUPFAM" id="SSF102114">
    <property type="entry name" value="Radical SAM enzymes"/>
    <property type="match status" value="1"/>
</dbReference>
<dbReference type="GO" id="GO:0016491">
    <property type="term" value="F:oxidoreductase activity"/>
    <property type="evidence" value="ECO:0007669"/>
    <property type="project" value="InterPro"/>
</dbReference>
<dbReference type="GO" id="GO:0046872">
    <property type="term" value="F:metal ion binding"/>
    <property type="evidence" value="ECO:0007669"/>
    <property type="project" value="UniProtKB-KW"/>
</dbReference>
<dbReference type="SFLD" id="SFLDG01067">
    <property type="entry name" value="SPASM/twitch_domain_containing"/>
    <property type="match status" value="1"/>
</dbReference>
<dbReference type="OrthoDB" id="9808591at2"/>
<organism evidence="8 9">
    <name type="scientific">Enterocloster asparagiformis</name>
    <dbReference type="NCBI Taxonomy" id="333367"/>
    <lineage>
        <taxon>Bacteria</taxon>
        <taxon>Bacillati</taxon>
        <taxon>Bacillota</taxon>
        <taxon>Clostridia</taxon>
        <taxon>Lachnospirales</taxon>
        <taxon>Lachnospiraceae</taxon>
        <taxon>Enterocloster</taxon>
    </lineage>
</organism>
<comment type="similarity">
    <text evidence="6">Belongs to the radical SAM superfamily. Anaerobic sulfatase-maturating enzyme family.</text>
</comment>
<evidence type="ECO:0000259" key="7">
    <source>
        <dbReference type="PROSITE" id="PS51918"/>
    </source>
</evidence>
<keyword evidence="5" id="KW-0411">Iron-sulfur</keyword>
<dbReference type="SFLD" id="SFLDF00289">
    <property type="entry name" value="anaerobic_Cys-type_sulfatase-m"/>
    <property type="match status" value="1"/>
</dbReference>
<dbReference type="PANTHER" id="PTHR43273:SF3">
    <property type="entry name" value="ANAEROBIC SULFATASE-MATURATING ENZYME HOMOLOG ASLB-RELATED"/>
    <property type="match status" value="1"/>
</dbReference>
<dbReference type="SFLD" id="SFLDG01072">
    <property type="entry name" value="dehydrogenase_like"/>
    <property type="match status" value="1"/>
</dbReference>
<dbReference type="InterPro" id="IPR007197">
    <property type="entry name" value="rSAM"/>
</dbReference>
<dbReference type="Pfam" id="PF04055">
    <property type="entry name" value="Radical_SAM"/>
    <property type="match status" value="1"/>
</dbReference>
<name>A0A413FIX2_9FIRM</name>
<gene>
    <name evidence="8" type="ORF">DWV29_05870</name>
</gene>
<dbReference type="AlphaFoldDB" id="A0A413FIX2"/>
<dbReference type="SFLD" id="SFLDG01386">
    <property type="entry name" value="main_SPASM_domain-containing"/>
    <property type="match status" value="1"/>
</dbReference>
<dbReference type="PANTHER" id="PTHR43273">
    <property type="entry name" value="ANAEROBIC SULFATASE-MATURATING ENZYME HOMOLOG ASLB-RELATED"/>
    <property type="match status" value="1"/>
</dbReference>
<dbReference type="InterPro" id="IPR058240">
    <property type="entry name" value="rSAM_sf"/>
</dbReference>
<keyword evidence="2" id="KW-0949">S-adenosyl-L-methionine</keyword>
<dbReference type="PROSITE" id="PS51918">
    <property type="entry name" value="RADICAL_SAM"/>
    <property type="match status" value="1"/>
</dbReference>
<evidence type="ECO:0000313" key="8">
    <source>
        <dbReference type="EMBL" id="RGX31407.1"/>
    </source>
</evidence>
<dbReference type="NCBIfam" id="TIGR03942">
    <property type="entry name" value="sulfatase_rSAM"/>
    <property type="match status" value="1"/>
</dbReference>